<dbReference type="InterPro" id="IPR013321">
    <property type="entry name" value="Arc_rbn_hlx_hlx"/>
</dbReference>
<evidence type="ECO:0000313" key="3">
    <source>
        <dbReference type="Proteomes" id="UP000320209"/>
    </source>
</evidence>
<comment type="caution">
    <text evidence="2">The sequence shown here is derived from an EMBL/GenBank/DDBJ whole genome shotgun (WGS) entry which is preliminary data.</text>
</comment>
<sequence length="192" mass="20333">MDITPYIDSLRRDLLAAAEASGPEARETAERLGFALDPAVRLAIMEAVSQAASEITAELPAGNVDVRLQGRDLEFGVTLPAFEPTPPVAPAPPAPPSPPQPLEPETDDALSRVTLRIPESLKAKAEEAAADAGQSLNTWLVGAVRAATRESGVNVDVDLSAIPQIVSEAMGAFDPFRGSPRDRSDKRMTGWL</sequence>
<feature type="region of interest" description="Disordered" evidence="1">
    <location>
        <begin position="81"/>
        <end position="106"/>
    </location>
</feature>
<dbReference type="Gene3D" id="1.10.1220.10">
    <property type="entry name" value="Met repressor-like"/>
    <property type="match status" value="1"/>
</dbReference>
<dbReference type="GO" id="GO:0006355">
    <property type="term" value="P:regulation of DNA-templated transcription"/>
    <property type="evidence" value="ECO:0007669"/>
    <property type="project" value="InterPro"/>
</dbReference>
<feature type="compositionally biased region" description="Pro residues" evidence="1">
    <location>
        <begin position="83"/>
        <end position="102"/>
    </location>
</feature>
<dbReference type="RefSeq" id="WP_141778949.1">
    <property type="nucleotide sequence ID" value="NZ_VFOV01000001.1"/>
</dbReference>
<dbReference type="EMBL" id="VFOV01000001">
    <property type="protein sequence ID" value="TQL66778.1"/>
    <property type="molecule type" value="Genomic_DNA"/>
</dbReference>
<dbReference type="InterPro" id="IPR010985">
    <property type="entry name" value="Ribbon_hlx_hlx"/>
</dbReference>
<dbReference type="OrthoDB" id="5193907at2"/>
<dbReference type="Proteomes" id="UP000320209">
    <property type="component" value="Unassembled WGS sequence"/>
</dbReference>
<feature type="compositionally biased region" description="Basic and acidic residues" evidence="1">
    <location>
        <begin position="179"/>
        <end position="192"/>
    </location>
</feature>
<name>A0A543A2H0_9ACTN</name>
<feature type="region of interest" description="Disordered" evidence="1">
    <location>
        <begin position="173"/>
        <end position="192"/>
    </location>
</feature>
<accession>A0A543A2H0</accession>
<protein>
    <submittedName>
        <fullName evidence="2">HicB-like protein involved in pilus formation</fullName>
    </submittedName>
</protein>
<evidence type="ECO:0000256" key="1">
    <source>
        <dbReference type="SAM" id="MobiDB-lite"/>
    </source>
</evidence>
<dbReference type="InterPro" id="IPR008651">
    <property type="entry name" value="Uncharacterised_HicB"/>
</dbReference>
<reference evidence="2 3" key="1">
    <citation type="submission" date="2019-06" db="EMBL/GenBank/DDBJ databases">
        <title>Sequencing the genomes of 1000 actinobacteria strains.</title>
        <authorList>
            <person name="Klenk H.-P."/>
        </authorList>
    </citation>
    <scope>NUCLEOTIDE SEQUENCE [LARGE SCALE GENOMIC DNA]</scope>
    <source>
        <strain evidence="2 3">DSM 25218</strain>
    </source>
</reference>
<proteinExistence type="predicted"/>
<keyword evidence="3" id="KW-1185">Reference proteome</keyword>
<dbReference type="Pfam" id="PF05534">
    <property type="entry name" value="HicB"/>
    <property type="match status" value="1"/>
</dbReference>
<organism evidence="2 3">
    <name type="scientific">Nocardioides albertanoniae</name>
    <dbReference type="NCBI Taxonomy" id="1175486"/>
    <lineage>
        <taxon>Bacteria</taxon>
        <taxon>Bacillati</taxon>
        <taxon>Actinomycetota</taxon>
        <taxon>Actinomycetes</taxon>
        <taxon>Propionibacteriales</taxon>
        <taxon>Nocardioidaceae</taxon>
        <taxon>Nocardioides</taxon>
    </lineage>
</organism>
<gene>
    <name evidence="2" type="ORF">FB381_0644</name>
</gene>
<dbReference type="AlphaFoldDB" id="A0A543A2H0"/>
<dbReference type="SUPFAM" id="SSF47598">
    <property type="entry name" value="Ribbon-helix-helix"/>
    <property type="match status" value="1"/>
</dbReference>
<evidence type="ECO:0000313" key="2">
    <source>
        <dbReference type="EMBL" id="TQL66778.1"/>
    </source>
</evidence>